<dbReference type="Proteomes" id="UP001216907">
    <property type="component" value="Unassembled WGS sequence"/>
</dbReference>
<evidence type="ECO:0000256" key="6">
    <source>
        <dbReference type="ARBA" id="ARBA00022989"/>
    </source>
</evidence>
<dbReference type="EMBL" id="JARRAG010000001">
    <property type="protein sequence ID" value="MDG3003078.1"/>
    <property type="molecule type" value="Genomic_DNA"/>
</dbReference>
<keyword evidence="3" id="KW-0328">Glycosyltransferase</keyword>
<keyword evidence="4" id="KW-0808">Transferase</keyword>
<keyword evidence="2" id="KW-1003">Cell membrane</keyword>
<comment type="subcellular location">
    <subcellularLocation>
        <location evidence="1">Cell membrane</location>
        <topology evidence="1">Multi-pass membrane protein</topology>
    </subcellularLocation>
</comment>
<keyword evidence="5 9" id="KW-0812">Transmembrane</keyword>
<feature type="transmembrane region" description="Helical" evidence="9">
    <location>
        <begin position="347"/>
        <end position="369"/>
    </location>
</feature>
<feature type="transmembrane region" description="Helical" evidence="9">
    <location>
        <begin position="211"/>
        <end position="230"/>
    </location>
</feature>
<comment type="caution">
    <text evidence="10">The sequence shown here is derived from an EMBL/GenBank/DDBJ whole genome shotgun (WGS) entry which is preliminary data.</text>
</comment>
<dbReference type="RefSeq" id="WP_277859435.1">
    <property type="nucleotide sequence ID" value="NZ_JARRAG010000001.1"/>
</dbReference>
<evidence type="ECO:0000313" key="11">
    <source>
        <dbReference type="Proteomes" id="UP001216907"/>
    </source>
</evidence>
<evidence type="ECO:0000256" key="4">
    <source>
        <dbReference type="ARBA" id="ARBA00022679"/>
    </source>
</evidence>
<dbReference type="PANTHER" id="PTHR33908">
    <property type="entry name" value="MANNOSYLTRANSFERASE YKCB-RELATED"/>
    <property type="match status" value="1"/>
</dbReference>
<sequence length="550" mass="59136">MIAAVVREFPQPEAARVQFPNQLKPDSYESFWMRDRRTPRSIAPGSAEAVALASHEVRLYQAQHSWWYYVIVSPVFQALGGVDDLRNSVAGLRLLNLAFTVGAVWIALGVVAARVSDPRTAGWIVLMIGVQPLMVTNGIRVSSDAAGVFFSIAAVAQMIKLAVDDRRLVRGSCLVGLFLSLAIVMKATNFALLPAVGVAWTVAVLRSRPPVLMMLGSAAVIVGAVAALIGPDLVHNLNQYGIATPMQEALENRSKGRGLPELYNAFREFHSVAYGRWLFGQGLFIAGNWSFVLPIDDVLSLHGLFLKCAALGLILSTAAGVIRGGLARVGLVFKSGQVERKSPIDALATPLICLTVCVGFLGALIYHAVQSALAWGVTTTGPWYASPAIPWFLLLVGMGASGWPRFVAAGLVAGVVFLSLAAEHSMWWLQMLPFYSGGAQGLEALRRITSLQPWYLSMTTCAAAMTVGLVLFASAVRAIGLAGRDIEGFVLTPHESSPAARPSWLNLVRKRERIDARSDAVPAPSVRMNQAAPEGSPRESTDWDEIPSSR</sequence>
<evidence type="ECO:0000256" key="5">
    <source>
        <dbReference type="ARBA" id="ARBA00022692"/>
    </source>
</evidence>
<feature type="transmembrane region" description="Helical" evidence="9">
    <location>
        <begin position="274"/>
        <end position="292"/>
    </location>
</feature>
<name>A0ABT6F660_9BACT</name>
<evidence type="ECO:0000256" key="2">
    <source>
        <dbReference type="ARBA" id="ARBA00022475"/>
    </source>
</evidence>
<dbReference type="InterPro" id="IPR050297">
    <property type="entry name" value="LipidA_mod_glycosyltrf_83"/>
</dbReference>
<feature type="transmembrane region" description="Helical" evidence="9">
    <location>
        <begin position="406"/>
        <end position="429"/>
    </location>
</feature>
<reference evidence="10 11" key="1">
    <citation type="submission" date="2023-03" db="EMBL/GenBank/DDBJ databases">
        <title>Paludisphaera mucosa sp. nov. a novel planctomycete from northern fen.</title>
        <authorList>
            <person name="Ivanova A."/>
        </authorList>
    </citation>
    <scope>NUCLEOTIDE SEQUENCE [LARGE SCALE GENOMIC DNA]</scope>
    <source>
        <strain evidence="10 11">Pla2</strain>
    </source>
</reference>
<evidence type="ECO:0000256" key="3">
    <source>
        <dbReference type="ARBA" id="ARBA00022676"/>
    </source>
</evidence>
<feature type="transmembrane region" description="Helical" evidence="9">
    <location>
        <begin position="120"/>
        <end position="139"/>
    </location>
</feature>
<keyword evidence="6 9" id="KW-1133">Transmembrane helix</keyword>
<feature type="transmembrane region" description="Helical" evidence="9">
    <location>
        <begin position="381"/>
        <end position="399"/>
    </location>
</feature>
<evidence type="ECO:0008006" key="12">
    <source>
        <dbReference type="Google" id="ProtNLM"/>
    </source>
</evidence>
<evidence type="ECO:0000256" key="9">
    <source>
        <dbReference type="SAM" id="Phobius"/>
    </source>
</evidence>
<feature type="transmembrane region" description="Helical" evidence="9">
    <location>
        <begin position="94"/>
        <end position="113"/>
    </location>
</feature>
<evidence type="ECO:0000256" key="7">
    <source>
        <dbReference type="ARBA" id="ARBA00023136"/>
    </source>
</evidence>
<feature type="region of interest" description="Disordered" evidence="8">
    <location>
        <begin position="516"/>
        <end position="550"/>
    </location>
</feature>
<gene>
    <name evidence="10" type="ORF">PZE19_04805</name>
</gene>
<protein>
    <recommendedName>
        <fullName evidence="12">Glycosyltransferase RgtA/B/C/D-like domain-containing protein</fullName>
    </recommendedName>
</protein>
<evidence type="ECO:0000313" key="10">
    <source>
        <dbReference type="EMBL" id="MDG3003078.1"/>
    </source>
</evidence>
<feature type="transmembrane region" description="Helical" evidence="9">
    <location>
        <begin position="175"/>
        <end position="205"/>
    </location>
</feature>
<accession>A0ABT6F660</accession>
<dbReference type="PANTHER" id="PTHR33908:SF11">
    <property type="entry name" value="MEMBRANE PROTEIN"/>
    <property type="match status" value="1"/>
</dbReference>
<keyword evidence="7 9" id="KW-0472">Membrane</keyword>
<feature type="transmembrane region" description="Helical" evidence="9">
    <location>
        <begin position="304"/>
        <end position="326"/>
    </location>
</feature>
<feature type="transmembrane region" description="Helical" evidence="9">
    <location>
        <begin position="454"/>
        <end position="476"/>
    </location>
</feature>
<keyword evidence="11" id="KW-1185">Reference proteome</keyword>
<evidence type="ECO:0000256" key="1">
    <source>
        <dbReference type="ARBA" id="ARBA00004651"/>
    </source>
</evidence>
<proteinExistence type="predicted"/>
<evidence type="ECO:0000256" key="8">
    <source>
        <dbReference type="SAM" id="MobiDB-lite"/>
    </source>
</evidence>
<organism evidence="10 11">
    <name type="scientific">Paludisphaera mucosa</name>
    <dbReference type="NCBI Taxonomy" id="3030827"/>
    <lineage>
        <taxon>Bacteria</taxon>
        <taxon>Pseudomonadati</taxon>
        <taxon>Planctomycetota</taxon>
        <taxon>Planctomycetia</taxon>
        <taxon>Isosphaerales</taxon>
        <taxon>Isosphaeraceae</taxon>
        <taxon>Paludisphaera</taxon>
    </lineage>
</organism>